<protein>
    <submittedName>
        <fullName evidence="2">Uncharacterized protein</fullName>
    </submittedName>
</protein>
<gene>
    <name evidence="2" type="ORF">TRIATDRAFT_297487</name>
</gene>
<dbReference type="AlphaFoldDB" id="G9NI73"/>
<keyword evidence="1" id="KW-0812">Transmembrane</keyword>
<name>G9NI73_HYPAI</name>
<keyword evidence="3" id="KW-1185">Reference proteome</keyword>
<accession>G9NI73</accession>
<dbReference type="EMBL" id="ABDG02000016">
    <property type="protein sequence ID" value="EHK49485.1"/>
    <property type="molecule type" value="Genomic_DNA"/>
</dbReference>
<sequence length="120" mass="13842">MHQEAARDSFTPTTPKISPYFLHHLGYNGIFFPLEGGSFYSFCGIDRDEFSPTPRHPLTTYSNDKYLISHIPLASYMIHSTTTSHLLISIFFSLLCYARKNGNFCLCLSLYFFHFVVWKG</sequence>
<feature type="transmembrane region" description="Helical" evidence="1">
    <location>
        <begin position="101"/>
        <end position="118"/>
    </location>
</feature>
<keyword evidence="1" id="KW-0472">Membrane</keyword>
<evidence type="ECO:0000313" key="3">
    <source>
        <dbReference type="Proteomes" id="UP000005426"/>
    </source>
</evidence>
<evidence type="ECO:0000313" key="2">
    <source>
        <dbReference type="EMBL" id="EHK49485.1"/>
    </source>
</evidence>
<reference evidence="2 3" key="1">
    <citation type="journal article" date="2011" name="Genome Biol.">
        <title>Comparative genome sequence analysis underscores mycoparasitism as the ancestral life style of Trichoderma.</title>
        <authorList>
            <person name="Kubicek C.P."/>
            <person name="Herrera-Estrella A."/>
            <person name="Seidl-Seiboth V."/>
            <person name="Martinez D.A."/>
            <person name="Druzhinina I.S."/>
            <person name="Thon M."/>
            <person name="Zeilinger S."/>
            <person name="Casas-Flores S."/>
            <person name="Horwitz B.A."/>
            <person name="Mukherjee P.K."/>
            <person name="Mukherjee M."/>
            <person name="Kredics L."/>
            <person name="Alcaraz L.D."/>
            <person name="Aerts A."/>
            <person name="Antal Z."/>
            <person name="Atanasova L."/>
            <person name="Cervantes-Badillo M.G."/>
            <person name="Challacombe J."/>
            <person name="Chertkov O."/>
            <person name="McCluskey K."/>
            <person name="Coulpier F."/>
            <person name="Deshpande N."/>
            <person name="von Doehren H."/>
            <person name="Ebbole D.J."/>
            <person name="Esquivel-Naranjo E.U."/>
            <person name="Fekete E."/>
            <person name="Flipphi M."/>
            <person name="Glaser F."/>
            <person name="Gomez-Rodriguez E.Y."/>
            <person name="Gruber S."/>
            <person name="Han C."/>
            <person name="Henrissat B."/>
            <person name="Hermosa R."/>
            <person name="Hernandez-Onate M."/>
            <person name="Karaffa L."/>
            <person name="Kosti I."/>
            <person name="Le Crom S."/>
            <person name="Lindquist E."/>
            <person name="Lucas S."/>
            <person name="Luebeck M."/>
            <person name="Luebeck P.S."/>
            <person name="Margeot A."/>
            <person name="Metz B."/>
            <person name="Misra M."/>
            <person name="Nevalainen H."/>
            <person name="Omann M."/>
            <person name="Packer N."/>
            <person name="Perrone G."/>
            <person name="Uresti-Rivera E.E."/>
            <person name="Salamov A."/>
            <person name="Schmoll M."/>
            <person name="Seiboth B."/>
            <person name="Shapiro H."/>
            <person name="Sukno S."/>
            <person name="Tamayo-Ramos J.A."/>
            <person name="Tisch D."/>
            <person name="Wiest A."/>
            <person name="Wilkinson H.H."/>
            <person name="Zhang M."/>
            <person name="Coutinho P.M."/>
            <person name="Kenerley C.M."/>
            <person name="Monte E."/>
            <person name="Baker S.E."/>
            <person name="Grigoriev I.V."/>
        </authorList>
    </citation>
    <scope>NUCLEOTIDE SEQUENCE [LARGE SCALE GENOMIC DNA]</scope>
    <source>
        <strain evidence="3">ATCC 20476 / IMI 206040</strain>
    </source>
</reference>
<evidence type="ECO:0000256" key="1">
    <source>
        <dbReference type="SAM" id="Phobius"/>
    </source>
</evidence>
<comment type="caution">
    <text evidence="2">The sequence shown here is derived from an EMBL/GenBank/DDBJ whole genome shotgun (WGS) entry which is preliminary data.</text>
</comment>
<keyword evidence="1" id="KW-1133">Transmembrane helix</keyword>
<organism evidence="2 3">
    <name type="scientific">Hypocrea atroviridis (strain ATCC 20476 / IMI 206040)</name>
    <name type="common">Trichoderma atroviride</name>
    <dbReference type="NCBI Taxonomy" id="452589"/>
    <lineage>
        <taxon>Eukaryota</taxon>
        <taxon>Fungi</taxon>
        <taxon>Dikarya</taxon>
        <taxon>Ascomycota</taxon>
        <taxon>Pezizomycotina</taxon>
        <taxon>Sordariomycetes</taxon>
        <taxon>Hypocreomycetidae</taxon>
        <taxon>Hypocreales</taxon>
        <taxon>Hypocreaceae</taxon>
        <taxon>Trichoderma</taxon>
    </lineage>
</organism>
<proteinExistence type="predicted"/>
<dbReference type="Proteomes" id="UP000005426">
    <property type="component" value="Unassembled WGS sequence"/>
</dbReference>
<feature type="transmembrane region" description="Helical" evidence="1">
    <location>
        <begin position="73"/>
        <end position="95"/>
    </location>
</feature>
<dbReference type="HOGENOM" id="CLU_2049982_0_0_1"/>